<comment type="caution">
    <text evidence="1">The sequence shown here is derived from an EMBL/GenBank/DDBJ whole genome shotgun (WGS) entry which is preliminary data.</text>
</comment>
<protein>
    <submittedName>
        <fullName evidence="1">Uncharacterized protein</fullName>
    </submittedName>
</protein>
<dbReference type="AlphaFoldDB" id="B9XQE4"/>
<dbReference type="RefSeq" id="WP_007418030.1">
    <property type="nucleotide sequence ID" value="NZ_ABOX02000053.1"/>
</dbReference>
<gene>
    <name evidence="1" type="ORF">Cflav_PD1143</name>
</gene>
<name>B9XQE4_PEDPL</name>
<proteinExistence type="predicted"/>
<organism evidence="1 2">
    <name type="scientific">Pedosphaera parvula (strain Ellin514)</name>
    <dbReference type="NCBI Taxonomy" id="320771"/>
    <lineage>
        <taxon>Bacteria</taxon>
        <taxon>Pseudomonadati</taxon>
        <taxon>Verrucomicrobiota</taxon>
        <taxon>Pedosphaerae</taxon>
        <taxon>Pedosphaerales</taxon>
        <taxon>Pedosphaeraceae</taxon>
        <taxon>Pedosphaera</taxon>
    </lineage>
</organism>
<evidence type="ECO:0000313" key="2">
    <source>
        <dbReference type="Proteomes" id="UP000003688"/>
    </source>
</evidence>
<sequence length="320" mass="35586" precursor="true">MSRTRKVLFLLLATIAMAILIIIVRSKSASQPLPTQTGQLSNGTTISLKKITYGTKHQCFLNKPNLFQQFVRALPIRYQKKVGFGNPGFQFESSTGFDTLGIWMSTPVPVPRMRLLTIASTGHETTQLNFMTAIVGQSLSSWEIVDFPRREKEFTLRLEEYLTNNVWKPVVEWHITNPGPTTHPVWNPPPLPISHQAAGLAFSLTNLTTYIGTNGPGVKAIFLVTSNSLPVTGWVIKNVHITDATGNQLWQNRTDIFSGDGKIIYDCGTRLDPRETAYKLHVDFESYDDHPMNHPPGAPAFIPTKLTLDFIAKPTAASTP</sequence>
<evidence type="ECO:0000313" key="1">
    <source>
        <dbReference type="EMBL" id="EEF57968.1"/>
    </source>
</evidence>
<dbReference type="Proteomes" id="UP000003688">
    <property type="component" value="Unassembled WGS sequence"/>
</dbReference>
<reference evidence="1 2" key="1">
    <citation type="journal article" date="2011" name="J. Bacteriol.">
        <title>Genome sequence of 'Pedosphaera parvula' Ellin514, an aerobic Verrucomicrobial isolate from pasture soil.</title>
        <authorList>
            <person name="Kant R."/>
            <person name="van Passel M.W."/>
            <person name="Sangwan P."/>
            <person name="Palva A."/>
            <person name="Lucas S."/>
            <person name="Copeland A."/>
            <person name="Lapidus A."/>
            <person name="Glavina Del Rio T."/>
            <person name="Dalin E."/>
            <person name="Tice H."/>
            <person name="Bruce D."/>
            <person name="Goodwin L."/>
            <person name="Pitluck S."/>
            <person name="Chertkov O."/>
            <person name="Larimer F.W."/>
            <person name="Land M.L."/>
            <person name="Hauser L."/>
            <person name="Brettin T.S."/>
            <person name="Detter J.C."/>
            <person name="Han S."/>
            <person name="de Vos W.M."/>
            <person name="Janssen P.H."/>
            <person name="Smidt H."/>
        </authorList>
    </citation>
    <scope>NUCLEOTIDE SEQUENCE [LARGE SCALE GENOMIC DNA]</scope>
    <source>
        <strain evidence="1 2">Ellin514</strain>
    </source>
</reference>
<keyword evidence="2" id="KW-1185">Reference proteome</keyword>
<dbReference type="EMBL" id="ABOX02000053">
    <property type="protein sequence ID" value="EEF57968.1"/>
    <property type="molecule type" value="Genomic_DNA"/>
</dbReference>
<accession>B9XQE4</accession>